<gene>
    <name evidence="2" type="ORF">PVK06_039998</name>
</gene>
<dbReference type="InterPro" id="IPR025452">
    <property type="entry name" value="DUF4218"/>
</dbReference>
<evidence type="ECO:0000313" key="2">
    <source>
        <dbReference type="EMBL" id="KAK5785415.1"/>
    </source>
</evidence>
<organism evidence="2 3">
    <name type="scientific">Gossypium arboreum</name>
    <name type="common">Tree cotton</name>
    <name type="synonym">Gossypium nanking</name>
    <dbReference type="NCBI Taxonomy" id="29729"/>
    <lineage>
        <taxon>Eukaryota</taxon>
        <taxon>Viridiplantae</taxon>
        <taxon>Streptophyta</taxon>
        <taxon>Embryophyta</taxon>
        <taxon>Tracheophyta</taxon>
        <taxon>Spermatophyta</taxon>
        <taxon>Magnoliopsida</taxon>
        <taxon>eudicotyledons</taxon>
        <taxon>Gunneridae</taxon>
        <taxon>Pentapetalae</taxon>
        <taxon>rosids</taxon>
        <taxon>malvids</taxon>
        <taxon>Malvales</taxon>
        <taxon>Malvaceae</taxon>
        <taxon>Malvoideae</taxon>
        <taxon>Gossypium</taxon>
    </lineage>
</organism>
<feature type="domain" description="DUF4218" evidence="1">
    <location>
        <begin position="166"/>
        <end position="229"/>
    </location>
</feature>
<sequence>MRQTCGKKEVFFELPYWEHNILRHNLDVMHIEKNVCKNIIGTILNVDGKSKDNLQSRLDLVDMRIRCDLHPQVLSNGKYRLPPSIFSMSKKEKEVFCMVLKDIKVPDVYASNISRCMSLKDQRLYSLKSHDYHILMQDLLPVALRCCMSKNVTSCIIELSNIMKAICGKVLDVEELKKVQDRAALTLCNLEKIFPPSFFTIMVHLVIHLPHEAILGGPVFYRWKYPIERC</sequence>
<dbReference type="PANTHER" id="PTHR48258:SF15">
    <property type="entry name" value="OS02G0543900 PROTEIN"/>
    <property type="match status" value="1"/>
</dbReference>
<keyword evidence="3" id="KW-1185">Reference proteome</keyword>
<accession>A0ABR0N6F7</accession>
<dbReference type="PANTHER" id="PTHR48258">
    <property type="entry name" value="DUF4218 DOMAIN-CONTAINING PROTEIN-RELATED"/>
    <property type="match status" value="1"/>
</dbReference>
<name>A0ABR0N6F7_GOSAR</name>
<comment type="caution">
    <text evidence="2">The sequence shown here is derived from an EMBL/GenBank/DDBJ whole genome shotgun (WGS) entry which is preliminary data.</text>
</comment>
<dbReference type="EMBL" id="JARKNE010000011">
    <property type="protein sequence ID" value="KAK5785415.1"/>
    <property type="molecule type" value="Genomic_DNA"/>
</dbReference>
<reference evidence="2 3" key="1">
    <citation type="submission" date="2023-03" db="EMBL/GenBank/DDBJ databases">
        <title>WGS of Gossypium arboreum.</title>
        <authorList>
            <person name="Yu D."/>
        </authorList>
    </citation>
    <scope>NUCLEOTIDE SEQUENCE [LARGE SCALE GENOMIC DNA]</scope>
    <source>
        <tissue evidence="2">Leaf</tissue>
    </source>
</reference>
<dbReference type="Pfam" id="PF13960">
    <property type="entry name" value="DUF4218"/>
    <property type="match status" value="1"/>
</dbReference>
<evidence type="ECO:0000259" key="1">
    <source>
        <dbReference type="Pfam" id="PF13960"/>
    </source>
</evidence>
<protein>
    <recommendedName>
        <fullName evidence="1">DUF4218 domain-containing protein</fullName>
    </recommendedName>
</protein>
<proteinExistence type="predicted"/>
<evidence type="ECO:0000313" key="3">
    <source>
        <dbReference type="Proteomes" id="UP001358586"/>
    </source>
</evidence>
<dbReference type="Proteomes" id="UP001358586">
    <property type="component" value="Chromosome 11"/>
</dbReference>